<keyword evidence="3" id="KW-1185">Reference proteome</keyword>
<evidence type="ECO:0000259" key="1">
    <source>
        <dbReference type="Pfam" id="PF21135"/>
    </source>
</evidence>
<sequence>MQTCLRPLIPFAGEALSATLSANAKMNFELLFSAPSSAQAVQTVRYALTGAKGGFARTLLAQTRLIDRLVPAALCDLGVAGLRAMCIELGFDAASLVECADAAGVAALTPGQIALVADVALLAAADYDILVEATGNPSVGYRVAVQALEAKRHVAMVSKEVDSVAGVALARLAERQGVVYTTADGDQPSNLIGWVTWARVLGLEVVAAGKSSEYDLVFDAATGNVTQLDQTFPAPELAELMTLGDDIPATLAARREALRGRKTSATADYCEMSVVATNTNLVSDVELLHYPVARTTELADIYALREDGGVLTRAGVIDVFNMLRRPDEASFAGGVFVVVRTFDAPTWELLAQKGHVVSRNGRYACMYLPYHFMGVETPITLLDAVLNGRPSGAAKPAQCVVLAGRANVDIPAGTVLHMGGHHHDVTGVQAVLLDRRAAAPADVAPLYLAAHATLAREVKAGELIAIADLHNPDDALLGAWQAGCE</sequence>
<dbReference type="PANTHER" id="PTHR37850">
    <property type="entry name" value="STRU PROTEIN"/>
    <property type="match status" value="1"/>
</dbReference>
<dbReference type="Pfam" id="PF21135">
    <property type="entry name" value="DRL_cat"/>
    <property type="match status" value="1"/>
</dbReference>
<proteinExistence type="predicted"/>
<feature type="domain" description="Oxidoreductase DRL-like catalytic" evidence="1">
    <location>
        <begin position="185"/>
        <end position="377"/>
    </location>
</feature>
<dbReference type="SUPFAM" id="SSF51735">
    <property type="entry name" value="NAD(P)-binding Rossmann-fold domains"/>
    <property type="match status" value="1"/>
</dbReference>
<dbReference type="PANTHER" id="PTHR37850:SF3">
    <property type="entry name" value="BLR7815 PROTEIN"/>
    <property type="match status" value="1"/>
</dbReference>
<dbReference type="InterPro" id="IPR048423">
    <property type="entry name" value="DRL_cat"/>
</dbReference>
<gene>
    <name evidence="2" type="ORF">AWB82_05747</name>
</gene>
<dbReference type="Proteomes" id="UP000054596">
    <property type="component" value="Unassembled WGS sequence"/>
</dbReference>
<dbReference type="InterPro" id="IPR036291">
    <property type="entry name" value="NAD(P)-bd_dom_sf"/>
</dbReference>
<dbReference type="STRING" id="1777143.AWB82_05747"/>
<comment type="caution">
    <text evidence="2">The sequence shown here is derived from an EMBL/GenBank/DDBJ whole genome shotgun (WGS) entry which is preliminary data.</text>
</comment>
<protein>
    <recommendedName>
        <fullName evidence="1">Oxidoreductase DRL-like catalytic domain-containing protein</fullName>
    </recommendedName>
</protein>
<evidence type="ECO:0000313" key="3">
    <source>
        <dbReference type="Proteomes" id="UP000054596"/>
    </source>
</evidence>
<dbReference type="EMBL" id="FCOJ02000056">
    <property type="protein sequence ID" value="SAK85067.1"/>
    <property type="molecule type" value="Genomic_DNA"/>
</dbReference>
<dbReference type="Gene3D" id="3.40.50.720">
    <property type="entry name" value="NAD(P)-binding Rossmann-like Domain"/>
    <property type="match status" value="1"/>
</dbReference>
<evidence type="ECO:0000313" key="2">
    <source>
        <dbReference type="EMBL" id="SAK85067.1"/>
    </source>
</evidence>
<organism evidence="2 3">
    <name type="scientific">Caballeronia glebae</name>
    <dbReference type="NCBI Taxonomy" id="1777143"/>
    <lineage>
        <taxon>Bacteria</taxon>
        <taxon>Pseudomonadati</taxon>
        <taxon>Pseudomonadota</taxon>
        <taxon>Betaproteobacteria</taxon>
        <taxon>Burkholderiales</taxon>
        <taxon>Burkholderiaceae</taxon>
        <taxon>Caballeronia</taxon>
    </lineage>
</organism>
<name>A0A158CU38_9BURK</name>
<dbReference type="AlphaFoldDB" id="A0A158CU38"/>
<accession>A0A158CU38</accession>
<reference evidence="2" key="1">
    <citation type="submission" date="2016-01" db="EMBL/GenBank/DDBJ databases">
        <authorList>
            <person name="Peeters C."/>
        </authorList>
    </citation>
    <scope>NUCLEOTIDE SEQUENCE [LARGE SCALE GENOMIC DNA]</scope>
    <source>
        <strain evidence="2">LMG 29325</strain>
    </source>
</reference>